<dbReference type="OrthoDB" id="2408448at2759"/>
<comment type="caution">
    <text evidence="2">The sequence shown here is derived from an EMBL/GenBank/DDBJ whole genome shotgun (WGS) entry which is preliminary data.</text>
</comment>
<evidence type="ECO:0000313" key="3">
    <source>
        <dbReference type="Proteomes" id="UP000807716"/>
    </source>
</evidence>
<organism evidence="2 3">
    <name type="scientific">Actinomortierella ambigua</name>
    <dbReference type="NCBI Taxonomy" id="1343610"/>
    <lineage>
        <taxon>Eukaryota</taxon>
        <taxon>Fungi</taxon>
        <taxon>Fungi incertae sedis</taxon>
        <taxon>Mucoromycota</taxon>
        <taxon>Mortierellomycotina</taxon>
        <taxon>Mortierellomycetes</taxon>
        <taxon>Mortierellales</taxon>
        <taxon>Mortierellaceae</taxon>
        <taxon>Actinomortierella</taxon>
    </lineage>
</organism>
<name>A0A9P6Q4N7_9FUNG</name>
<feature type="compositionally biased region" description="Low complexity" evidence="1">
    <location>
        <begin position="23"/>
        <end position="36"/>
    </location>
</feature>
<dbReference type="AlphaFoldDB" id="A0A9P6Q4N7"/>
<keyword evidence="3" id="KW-1185">Reference proteome</keyword>
<gene>
    <name evidence="2" type="ORF">DFQ27_004056</name>
</gene>
<evidence type="ECO:0000256" key="1">
    <source>
        <dbReference type="SAM" id="MobiDB-lite"/>
    </source>
</evidence>
<proteinExistence type="predicted"/>
<accession>A0A9P6Q4N7</accession>
<feature type="region of interest" description="Disordered" evidence="1">
    <location>
        <begin position="1"/>
        <end position="36"/>
    </location>
</feature>
<dbReference type="EMBL" id="JAAAJB010000283">
    <property type="protein sequence ID" value="KAG0259476.1"/>
    <property type="molecule type" value="Genomic_DNA"/>
</dbReference>
<reference evidence="2" key="1">
    <citation type="journal article" date="2020" name="Fungal Divers.">
        <title>Resolving the Mortierellaceae phylogeny through synthesis of multi-gene phylogenetics and phylogenomics.</title>
        <authorList>
            <person name="Vandepol N."/>
            <person name="Liber J."/>
            <person name="Desiro A."/>
            <person name="Na H."/>
            <person name="Kennedy M."/>
            <person name="Barry K."/>
            <person name="Grigoriev I.V."/>
            <person name="Miller A.N."/>
            <person name="O'Donnell K."/>
            <person name="Stajich J.E."/>
            <person name="Bonito G."/>
        </authorList>
    </citation>
    <scope>NUCLEOTIDE SEQUENCE</scope>
    <source>
        <strain evidence="2">BC1065</strain>
    </source>
</reference>
<dbReference type="Proteomes" id="UP000807716">
    <property type="component" value="Unassembled WGS sequence"/>
</dbReference>
<sequence>MTDQTTHSPTPPVASGSVPLTEATSAAPSAAPSAARPVIVAPTITIPQGQNDEIAITREAVVSPIQKKTGTRSTFCTRIKPCTRAVENKEEPPRSPGFLQMLGVCQQTNYGDTSAKDDVPVQQAYY</sequence>
<evidence type="ECO:0000313" key="2">
    <source>
        <dbReference type="EMBL" id="KAG0259476.1"/>
    </source>
</evidence>
<protein>
    <submittedName>
        <fullName evidence="2">Uncharacterized protein</fullName>
    </submittedName>
</protein>